<dbReference type="PROSITE" id="PS50110">
    <property type="entry name" value="RESPONSE_REGULATORY"/>
    <property type="match status" value="1"/>
</dbReference>
<dbReference type="STRING" id="337097.BHF71_10050"/>
<sequence>MYTVVIAENDLIQLTAYAKYAEQMNLKIVDKVTTKEDLIKSYLNYYPDILIVGVFLKDSDVMEAVRIILDYGFHPQIILLSSSLNPNLLQKGYELEVTDFICKPITFERLEKAVIRAKKRIDQLRKLEQFERIQRIKKKLIHFKYKNKTIHINLMNIIYVEKFSNRKSLIICKNNVVYETNNSLHELWK</sequence>
<gene>
    <name evidence="3" type="ORF">BHF71_10050</name>
</gene>
<organism evidence="3 4">
    <name type="scientific">Vulcanibacillus modesticaldus</name>
    <dbReference type="NCBI Taxonomy" id="337097"/>
    <lineage>
        <taxon>Bacteria</taxon>
        <taxon>Bacillati</taxon>
        <taxon>Bacillota</taxon>
        <taxon>Bacilli</taxon>
        <taxon>Bacillales</taxon>
        <taxon>Bacillaceae</taxon>
        <taxon>Vulcanibacillus</taxon>
    </lineage>
</organism>
<evidence type="ECO:0000256" key="1">
    <source>
        <dbReference type="PROSITE-ProRule" id="PRU00169"/>
    </source>
</evidence>
<dbReference type="Proteomes" id="UP000243739">
    <property type="component" value="Unassembled WGS sequence"/>
</dbReference>
<comment type="caution">
    <text evidence="3">The sequence shown here is derived from an EMBL/GenBank/DDBJ whole genome shotgun (WGS) entry which is preliminary data.</text>
</comment>
<evidence type="ECO:0000313" key="3">
    <source>
        <dbReference type="EMBL" id="OEF99136.1"/>
    </source>
</evidence>
<dbReference type="RefSeq" id="WP_069656983.1">
    <property type="nucleotide sequence ID" value="NZ_MIJF01000033.1"/>
</dbReference>
<dbReference type="EMBL" id="MIJF01000033">
    <property type="protein sequence ID" value="OEF99136.1"/>
    <property type="molecule type" value="Genomic_DNA"/>
</dbReference>
<proteinExistence type="predicted"/>
<evidence type="ECO:0000259" key="2">
    <source>
        <dbReference type="PROSITE" id="PS50110"/>
    </source>
</evidence>
<evidence type="ECO:0000313" key="4">
    <source>
        <dbReference type="Proteomes" id="UP000243739"/>
    </source>
</evidence>
<dbReference type="AlphaFoldDB" id="A0A1D2YTY5"/>
<keyword evidence="4" id="KW-1185">Reference proteome</keyword>
<dbReference type="InterPro" id="IPR011006">
    <property type="entry name" value="CheY-like_superfamily"/>
</dbReference>
<name>A0A1D2YTY5_9BACI</name>
<dbReference type="OrthoDB" id="9759232at2"/>
<dbReference type="Pfam" id="PF00072">
    <property type="entry name" value="Response_reg"/>
    <property type="match status" value="1"/>
</dbReference>
<comment type="caution">
    <text evidence="1">Lacks conserved residue(s) required for the propagation of feature annotation.</text>
</comment>
<dbReference type="InterPro" id="IPR001789">
    <property type="entry name" value="Sig_transdc_resp-reg_receiver"/>
</dbReference>
<protein>
    <recommendedName>
        <fullName evidence="2">Response regulatory domain-containing protein</fullName>
    </recommendedName>
</protein>
<accession>A0A1D2YTY5</accession>
<feature type="domain" description="Response regulatory" evidence="2">
    <location>
        <begin position="3"/>
        <end position="118"/>
    </location>
</feature>
<dbReference type="SUPFAM" id="SSF52172">
    <property type="entry name" value="CheY-like"/>
    <property type="match status" value="1"/>
</dbReference>
<reference evidence="3 4" key="1">
    <citation type="submission" date="2016-09" db="EMBL/GenBank/DDBJ databases">
        <title>Draft genome sequence for the type strain of Vulcanibacillus modesticaldus BR, a strictly anaerobic, moderately thermophilic, and nitrate-reducing bacterium from deep sea-hydrothermal vents of the Mid-Atlantic Ridge.</title>
        <authorList>
            <person name="Abin C.A."/>
            <person name="Hollibaugh J.T."/>
        </authorList>
    </citation>
    <scope>NUCLEOTIDE SEQUENCE [LARGE SCALE GENOMIC DNA]</scope>
    <source>
        <strain evidence="3 4">BR</strain>
    </source>
</reference>
<dbReference type="Gene3D" id="3.40.50.2300">
    <property type="match status" value="1"/>
</dbReference>
<dbReference type="SMART" id="SM00448">
    <property type="entry name" value="REC"/>
    <property type="match status" value="1"/>
</dbReference>
<dbReference type="GO" id="GO:0000160">
    <property type="term" value="P:phosphorelay signal transduction system"/>
    <property type="evidence" value="ECO:0007669"/>
    <property type="project" value="InterPro"/>
</dbReference>